<keyword evidence="5" id="KW-1185">Reference proteome</keyword>
<dbReference type="InterPro" id="IPR001932">
    <property type="entry name" value="PPM-type_phosphatase-like_dom"/>
</dbReference>
<dbReference type="Pfam" id="PF01590">
    <property type="entry name" value="GAF"/>
    <property type="match status" value="1"/>
</dbReference>
<dbReference type="InterPro" id="IPR029016">
    <property type="entry name" value="GAF-like_dom_sf"/>
</dbReference>
<gene>
    <name evidence="4" type="ordered locus">MODMU_3805</name>
</gene>
<dbReference type="EMBL" id="FO203431">
    <property type="protein sequence ID" value="CCH89209.1"/>
    <property type="molecule type" value="Genomic_DNA"/>
</dbReference>
<dbReference type="InterPro" id="IPR035965">
    <property type="entry name" value="PAS-like_dom_sf"/>
</dbReference>
<name>I4F0P6_MODI5</name>
<dbReference type="PANTHER" id="PTHR43156:SF2">
    <property type="entry name" value="STAGE II SPORULATION PROTEIN E"/>
    <property type="match status" value="1"/>
</dbReference>
<dbReference type="OMA" id="ARDISSW"/>
<dbReference type="eggNOG" id="COG2203">
    <property type="taxonomic scope" value="Bacteria"/>
</dbReference>
<dbReference type="NCBIfam" id="TIGR00229">
    <property type="entry name" value="sensory_box"/>
    <property type="match status" value="1"/>
</dbReference>
<dbReference type="SUPFAM" id="SSF55781">
    <property type="entry name" value="GAF domain-like"/>
    <property type="match status" value="1"/>
</dbReference>
<dbReference type="GO" id="GO:0016791">
    <property type="term" value="F:phosphatase activity"/>
    <property type="evidence" value="ECO:0007669"/>
    <property type="project" value="TreeGrafter"/>
</dbReference>
<dbReference type="InterPro" id="IPR036457">
    <property type="entry name" value="PPM-type-like_dom_sf"/>
</dbReference>
<evidence type="ECO:0000313" key="5">
    <source>
        <dbReference type="Proteomes" id="UP000006461"/>
    </source>
</evidence>
<dbReference type="Gene3D" id="3.30.450.40">
    <property type="match status" value="1"/>
</dbReference>
<feature type="domain" description="PAS" evidence="3">
    <location>
        <begin position="172"/>
        <end position="242"/>
    </location>
</feature>
<dbReference type="SMART" id="SM00091">
    <property type="entry name" value="PAS"/>
    <property type="match status" value="2"/>
</dbReference>
<dbReference type="Gene3D" id="3.30.450.20">
    <property type="entry name" value="PAS domain"/>
    <property type="match status" value="2"/>
</dbReference>
<dbReference type="PANTHER" id="PTHR43156">
    <property type="entry name" value="STAGE II SPORULATION PROTEIN E-RELATED"/>
    <property type="match status" value="1"/>
</dbReference>
<dbReference type="InterPro" id="IPR052016">
    <property type="entry name" value="Bact_Sigma-Reg"/>
</dbReference>
<sequence>MSGVDYQRLFDALPTPHLVVTRDLKIVTANAAHLALAGLQHDEVVGRDVFEVFPPPPDALDEAGRPLLGLAFHETLITAQPTSAFVQRYDVVDPSIGESRERWWSHTVTPVLDPAGQVEMLIQRVDEVTDYVQAQELARATSSASEAALASFDGLQAQLYARSVALQAAGEAHQRTSRVLEAMPSGFLSMDTTWRFTVLNAAAERLLGHLRAELLGRTIWDAFPDVVGNEFEETYRRAVETGLPQTLEAWYPAPLDKWFEVMCWPSPDGLSLYFSDITARVEAARREARTAARLALVARVSQALTAGDTHHVLQRLPRLVVPELADSCIVTEVGPDGRARDISSWHVEERLRPALDDYARVRLVDLPPHAPFARALRTGVTELLTAETIAKVPVNSAARVHLDALGPPRGSVHPLRARDQVIGALTLLSSPARPIDPDEETTAQEIADRLGTALESSRVSQVRTQLAEDVQRSLLTEPPEPDHGQIVVRYLPASEAARVGGDWYDAFIQPSGCTTIVIGDVVGHDTAAAAAMGQIRGLLRGIAAYSDARPAEVLRGLDAAMQLLQIHTLATAAVARFEQTPDEVERGVTRMLWASAGHPPPLIVHSDGSHTLLGSGKGDLLLGVDPTTRRSEGVTELDRGATVLLYTDGLIERSDVDIDAGLARLTDAATELTGVSLDELCDGIIARLVDGHPTDDVALVAVRLHRQDRPRPAEAGPQNIPAGLPAPRHPAQ</sequence>
<dbReference type="HOGENOM" id="CLU_000445_43_8_11"/>
<dbReference type="KEGG" id="mmar:MODMU_3805"/>
<dbReference type="CDD" id="cd00130">
    <property type="entry name" value="PAS"/>
    <property type="match status" value="2"/>
</dbReference>
<organism evidence="4 5">
    <name type="scientific">Modestobacter italicus (strain DSM 44449 / CECT 9708 / BC 501)</name>
    <dbReference type="NCBI Taxonomy" id="2732864"/>
    <lineage>
        <taxon>Bacteria</taxon>
        <taxon>Bacillati</taxon>
        <taxon>Actinomycetota</taxon>
        <taxon>Actinomycetes</taxon>
        <taxon>Geodermatophilales</taxon>
        <taxon>Geodermatophilaceae</taxon>
        <taxon>Modestobacter</taxon>
    </lineage>
</organism>
<dbReference type="SMART" id="SM00331">
    <property type="entry name" value="PP2C_SIG"/>
    <property type="match status" value="1"/>
</dbReference>
<dbReference type="Pfam" id="PF08448">
    <property type="entry name" value="PAS_4"/>
    <property type="match status" value="2"/>
</dbReference>
<evidence type="ECO:0000259" key="3">
    <source>
        <dbReference type="PROSITE" id="PS50112"/>
    </source>
</evidence>
<keyword evidence="1" id="KW-0378">Hydrolase</keyword>
<reference evidence="4 5" key="1">
    <citation type="journal article" date="2012" name="J. Bacteriol.">
        <title>Genome Sequence of Radiation-Resistant Modestobacter marinus Strain BC501, a Representative Actinobacterium That Thrives on Calcareous Stone Surfaces.</title>
        <authorList>
            <person name="Normand P."/>
            <person name="Gury J."/>
            <person name="Pujic P."/>
            <person name="Chouaia B."/>
            <person name="Crotti E."/>
            <person name="Brusetti L."/>
            <person name="Daffonchio D."/>
            <person name="Vacherie B."/>
            <person name="Barbe V."/>
            <person name="Medigue C."/>
            <person name="Calteau A."/>
            <person name="Ghodhbane-Gtari F."/>
            <person name="Essoussi I."/>
            <person name="Nouioui I."/>
            <person name="Abbassi-Ghozzi I."/>
            <person name="Gtari M."/>
        </authorList>
    </citation>
    <scope>NUCLEOTIDE SEQUENCE [LARGE SCALE GENOMIC DNA]</scope>
    <source>
        <strain evidence="5">BC 501</strain>
    </source>
</reference>
<evidence type="ECO:0000256" key="1">
    <source>
        <dbReference type="ARBA" id="ARBA00022801"/>
    </source>
</evidence>
<dbReference type="eggNOG" id="COG2208">
    <property type="taxonomic scope" value="Bacteria"/>
</dbReference>
<dbReference type="Pfam" id="PF07228">
    <property type="entry name" value="SpoIIE"/>
    <property type="match status" value="1"/>
</dbReference>
<dbReference type="InterPro" id="IPR000014">
    <property type="entry name" value="PAS"/>
</dbReference>
<dbReference type="SUPFAM" id="SSF55785">
    <property type="entry name" value="PYP-like sensor domain (PAS domain)"/>
    <property type="match status" value="2"/>
</dbReference>
<dbReference type="AlphaFoldDB" id="I4F0P6"/>
<proteinExistence type="predicted"/>
<dbReference type="OrthoDB" id="118142at2"/>
<dbReference type="Gene3D" id="3.60.40.10">
    <property type="entry name" value="PPM-type phosphatase domain"/>
    <property type="match status" value="1"/>
</dbReference>
<dbReference type="SUPFAM" id="SSF81606">
    <property type="entry name" value="PP2C-like"/>
    <property type="match status" value="1"/>
</dbReference>
<dbReference type="InterPro" id="IPR013656">
    <property type="entry name" value="PAS_4"/>
</dbReference>
<accession>I4F0P6</accession>
<dbReference type="InterPro" id="IPR003018">
    <property type="entry name" value="GAF"/>
</dbReference>
<feature type="domain" description="PAS" evidence="3">
    <location>
        <begin position="2"/>
        <end position="55"/>
    </location>
</feature>
<dbReference type="eggNOG" id="COG3829">
    <property type="taxonomic scope" value="Bacteria"/>
</dbReference>
<evidence type="ECO:0000313" key="4">
    <source>
        <dbReference type="EMBL" id="CCH89209.1"/>
    </source>
</evidence>
<dbReference type="STRING" id="477641.MODMU_3805"/>
<protein>
    <submittedName>
        <fullName evidence="4">PAS/PAC sensor protein</fullName>
    </submittedName>
</protein>
<feature type="region of interest" description="Disordered" evidence="2">
    <location>
        <begin position="708"/>
        <end position="732"/>
    </location>
</feature>
<evidence type="ECO:0000256" key="2">
    <source>
        <dbReference type="SAM" id="MobiDB-lite"/>
    </source>
</evidence>
<dbReference type="PROSITE" id="PS50112">
    <property type="entry name" value="PAS"/>
    <property type="match status" value="2"/>
</dbReference>
<dbReference type="Proteomes" id="UP000006461">
    <property type="component" value="Chromosome"/>
</dbReference>